<dbReference type="EMBL" id="FOIS01000001">
    <property type="protein sequence ID" value="SEV86660.1"/>
    <property type="molecule type" value="Genomic_DNA"/>
</dbReference>
<dbReference type="RefSeq" id="WP_049990785.1">
    <property type="nucleotide sequence ID" value="NZ_FOIS01000001.1"/>
</dbReference>
<dbReference type="Pfam" id="PF24035">
    <property type="entry name" value="DUF7344"/>
    <property type="match status" value="1"/>
</dbReference>
<proteinExistence type="predicted"/>
<feature type="transmembrane region" description="Helical" evidence="1">
    <location>
        <begin position="163"/>
        <end position="183"/>
    </location>
</feature>
<keyword evidence="1" id="KW-0812">Transmembrane</keyword>
<evidence type="ECO:0000313" key="3">
    <source>
        <dbReference type="EMBL" id="SEV86660.1"/>
    </source>
</evidence>
<dbReference type="eggNOG" id="arCOG03828">
    <property type="taxonomic scope" value="Archaea"/>
</dbReference>
<feature type="transmembrane region" description="Helical" evidence="1">
    <location>
        <begin position="139"/>
        <end position="157"/>
    </location>
</feature>
<dbReference type="Gene3D" id="1.10.10.10">
    <property type="entry name" value="Winged helix-like DNA-binding domain superfamily/Winged helix DNA-binding domain"/>
    <property type="match status" value="1"/>
</dbReference>
<keyword evidence="1" id="KW-1133">Transmembrane helix</keyword>
<dbReference type="AlphaFoldDB" id="A0A1I0MFW2"/>
<sequence>MIGRSRTDPVGEPPRATDAVDVPSELSLDDIYHLLQTKRRRDVLRYLRDADGPVRMRELAEQVAAWEQGTNVEQLSSDERQRVYISLYQSHLPKLDNHGIVDYDKDRGLVEPTALTPRLDPFIEGVGESGSTDPWPRRYAATVALCGLVLGTIAAGIAPLSGFAGAVLVLGAFAIATSVHAWSTGAVARTGDR</sequence>
<dbReference type="InterPro" id="IPR036388">
    <property type="entry name" value="WH-like_DNA-bd_sf"/>
</dbReference>
<dbReference type="InterPro" id="IPR055768">
    <property type="entry name" value="DUF7344"/>
</dbReference>
<evidence type="ECO:0000313" key="4">
    <source>
        <dbReference type="Proteomes" id="UP000183275"/>
    </source>
</evidence>
<dbReference type="Proteomes" id="UP000183275">
    <property type="component" value="Unassembled WGS sequence"/>
</dbReference>
<dbReference type="OrthoDB" id="331021at2157"/>
<keyword evidence="1" id="KW-0472">Membrane</keyword>
<keyword evidence="4" id="KW-1185">Reference proteome</keyword>
<name>A0A1I0MFW2_9EURY</name>
<feature type="domain" description="DUF7344" evidence="2">
    <location>
        <begin position="32"/>
        <end position="111"/>
    </location>
</feature>
<reference evidence="4" key="1">
    <citation type="submission" date="2016-10" db="EMBL/GenBank/DDBJ databases">
        <authorList>
            <person name="Varghese N."/>
        </authorList>
    </citation>
    <scope>NUCLEOTIDE SEQUENCE [LARGE SCALE GENOMIC DNA]</scope>
    <source>
        <strain evidence="4">CGMCC 1.12284</strain>
    </source>
</reference>
<protein>
    <recommendedName>
        <fullName evidence="2">DUF7344 domain-containing protein</fullName>
    </recommendedName>
</protein>
<accession>A0A1I0MFW2</accession>
<organism evidence="3 4">
    <name type="scientific">Natrinema salifodinae</name>
    <dbReference type="NCBI Taxonomy" id="1202768"/>
    <lineage>
        <taxon>Archaea</taxon>
        <taxon>Methanobacteriati</taxon>
        <taxon>Methanobacteriota</taxon>
        <taxon>Stenosarchaea group</taxon>
        <taxon>Halobacteria</taxon>
        <taxon>Halobacteriales</taxon>
        <taxon>Natrialbaceae</taxon>
        <taxon>Natrinema</taxon>
    </lineage>
</organism>
<evidence type="ECO:0000256" key="1">
    <source>
        <dbReference type="SAM" id="Phobius"/>
    </source>
</evidence>
<evidence type="ECO:0000259" key="2">
    <source>
        <dbReference type="Pfam" id="PF24035"/>
    </source>
</evidence>
<gene>
    <name evidence="3" type="ORF">SAMN05216285_0860</name>
</gene>